<organism evidence="2">
    <name type="scientific">Manihot esculenta</name>
    <name type="common">Cassava</name>
    <name type="synonym">Jatropha manihot</name>
    <dbReference type="NCBI Taxonomy" id="3983"/>
    <lineage>
        <taxon>Eukaryota</taxon>
        <taxon>Viridiplantae</taxon>
        <taxon>Streptophyta</taxon>
        <taxon>Embryophyta</taxon>
        <taxon>Tracheophyta</taxon>
        <taxon>Spermatophyta</taxon>
        <taxon>Magnoliopsida</taxon>
        <taxon>eudicotyledons</taxon>
        <taxon>Gunneridae</taxon>
        <taxon>Pentapetalae</taxon>
        <taxon>rosids</taxon>
        <taxon>fabids</taxon>
        <taxon>Malpighiales</taxon>
        <taxon>Euphorbiaceae</taxon>
        <taxon>Crotonoideae</taxon>
        <taxon>Manihoteae</taxon>
        <taxon>Manihot</taxon>
    </lineage>
</organism>
<keyword evidence="1" id="KW-1133">Transmembrane helix</keyword>
<dbReference type="AlphaFoldDB" id="A0A2C9VS91"/>
<proteinExistence type="predicted"/>
<protein>
    <submittedName>
        <fullName evidence="2">Uncharacterized protein</fullName>
    </submittedName>
</protein>
<dbReference type="EMBL" id="CM004392">
    <property type="protein sequence ID" value="OAY48233.1"/>
    <property type="molecule type" value="Genomic_DNA"/>
</dbReference>
<keyword evidence="1" id="KW-0472">Membrane</keyword>
<evidence type="ECO:0000313" key="2">
    <source>
        <dbReference type="EMBL" id="OAY48233.1"/>
    </source>
</evidence>
<evidence type="ECO:0000256" key="1">
    <source>
        <dbReference type="SAM" id="Phobius"/>
    </source>
</evidence>
<keyword evidence="1" id="KW-0812">Transmembrane</keyword>
<gene>
    <name evidence="2" type="ORF">MANES_06G142600</name>
</gene>
<feature type="transmembrane region" description="Helical" evidence="1">
    <location>
        <begin position="29"/>
        <end position="52"/>
    </location>
</feature>
<reference evidence="2" key="1">
    <citation type="submission" date="2016-02" db="EMBL/GenBank/DDBJ databases">
        <title>WGS assembly of Manihot esculenta.</title>
        <authorList>
            <person name="Bredeson J.V."/>
            <person name="Prochnik S.E."/>
            <person name="Lyons J.B."/>
            <person name="Schmutz J."/>
            <person name="Grimwood J."/>
            <person name="Vrebalov J."/>
            <person name="Bart R.S."/>
            <person name="Amuge T."/>
            <person name="Ferguson M.E."/>
            <person name="Green R."/>
            <person name="Putnam N."/>
            <person name="Stites J."/>
            <person name="Rounsley S."/>
            <person name="Rokhsar D.S."/>
        </authorList>
    </citation>
    <scope>NUCLEOTIDE SEQUENCE [LARGE SCALE GENOMIC DNA]</scope>
    <source>
        <tissue evidence="2">Leaf</tissue>
    </source>
</reference>
<accession>A0A2C9VS91</accession>
<sequence length="56" mass="6419">MTIACRNAMCAFSEVMYGFNKYIKHQSQMVVMGTCESFAFYLSLIVITSFFLSKKT</sequence>
<name>A0A2C9VS91_MANES</name>